<dbReference type="EMBL" id="MHCT01000026">
    <property type="protein sequence ID" value="OGY25625.1"/>
    <property type="molecule type" value="Genomic_DNA"/>
</dbReference>
<evidence type="ECO:0008006" key="3">
    <source>
        <dbReference type="Google" id="ProtNLM"/>
    </source>
</evidence>
<reference evidence="1 2" key="1">
    <citation type="journal article" date="2016" name="Nat. Commun.">
        <title>Thousands of microbial genomes shed light on interconnected biogeochemical processes in an aquifer system.</title>
        <authorList>
            <person name="Anantharaman K."/>
            <person name="Brown C.T."/>
            <person name="Hug L.A."/>
            <person name="Sharon I."/>
            <person name="Castelle C.J."/>
            <person name="Probst A.J."/>
            <person name="Thomas B.C."/>
            <person name="Singh A."/>
            <person name="Wilkins M.J."/>
            <person name="Karaoz U."/>
            <person name="Brodie E.L."/>
            <person name="Williams K.H."/>
            <person name="Hubbard S.S."/>
            <person name="Banfield J.F."/>
        </authorList>
    </citation>
    <scope>NUCLEOTIDE SEQUENCE [LARGE SCALE GENOMIC DNA]</scope>
</reference>
<proteinExistence type="predicted"/>
<accession>A0A1G1WD59</accession>
<dbReference type="Proteomes" id="UP000177588">
    <property type="component" value="Unassembled WGS sequence"/>
</dbReference>
<evidence type="ECO:0000313" key="2">
    <source>
        <dbReference type="Proteomes" id="UP000177588"/>
    </source>
</evidence>
<comment type="caution">
    <text evidence="1">The sequence shown here is derived from an EMBL/GenBank/DDBJ whole genome shotgun (WGS) entry which is preliminary data.</text>
</comment>
<organism evidence="1 2">
    <name type="scientific">Candidatus Woykebacteria bacterium RBG_16_44_10</name>
    <dbReference type="NCBI Taxonomy" id="1802597"/>
    <lineage>
        <taxon>Bacteria</taxon>
        <taxon>Candidatus Woykeibacteriota</taxon>
    </lineage>
</organism>
<evidence type="ECO:0000313" key="1">
    <source>
        <dbReference type="EMBL" id="OGY25625.1"/>
    </source>
</evidence>
<name>A0A1G1WD59_9BACT</name>
<dbReference type="Gene3D" id="2.130.10.10">
    <property type="entry name" value="YVTN repeat-like/Quinoprotein amine dehydrogenase"/>
    <property type="match status" value="1"/>
</dbReference>
<dbReference type="SUPFAM" id="SSF63825">
    <property type="entry name" value="YWTD domain"/>
    <property type="match status" value="1"/>
</dbReference>
<dbReference type="AlphaFoldDB" id="A0A1G1WD59"/>
<dbReference type="InterPro" id="IPR015943">
    <property type="entry name" value="WD40/YVTN_repeat-like_dom_sf"/>
</dbReference>
<gene>
    <name evidence="1" type="ORF">A2Z24_01725</name>
</gene>
<sequence>MGIEFDGENLWFSCEMGEGKLYYADRSGKTLKTFNGMPEAHGIAWDGAFLWLVNNGADKIFKVDPTNGKILGWIRTPGDRTFDCAWVTEESGRYLWCADWTDETDPEMAKIFKMKVLTTNR</sequence>
<protein>
    <recommendedName>
        <fullName evidence="3">SMP-30/Gluconolactonase/LRE-like region domain-containing protein</fullName>
    </recommendedName>
</protein>